<keyword evidence="3" id="KW-1185">Reference proteome</keyword>
<dbReference type="HOGENOM" id="CLU_2065772_0_0_1"/>
<dbReference type="Proteomes" id="UP000009183">
    <property type="component" value="Chromosome 3"/>
</dbReference>
<organism evidence="2 3">
    <name type="scientific">Vitis vinifera</name>
    <name type="common">Grape</name>
    <dbReference type="NCBI Taxonomy" id="29760"/>
    <lineage>
        <taxon>Eukaryota</taxon>
        <taxon>Viridiplantae</taxon>
        <taxon>Streptophyta</taxon>
        <taxon>Embryophyta</taxon>
        <taxon>Tracheophyta</taxon>
        <taxon>Spermatophyta</taxon>
        <taxon>Magnoliopsida</taxon>
        <taxon>eudicotyledons</taxon>
        <taxon>Gunneridae</taxon>
        <taxon>Pentapetalae</taxon>
        <taxon>rosids</taxon>
        <taxon>Vitales</taxon>
        <taxon>Vitaceae</taxon>
        <taxon>Viteae</taxon>
        <taxon>Vitis</taxon>
    </lineage>
</organism>
<proteinExistence type="predicted"/>
<sequence>MHHLIFRPIPMLQSIHPTINKNNNKPHNLNAQKEMKHLCTNLYEKYRIPWENLPSKVEQGRENPRKSETNTRVGTKNVLKIPTLKLSMVRKISKMGARDYIAKQIFYGSYEVQMGCAYE</sequence>
<accession>D7TY55</accession>
<protein>
    <submittedName>
        <fullName evidence="2">Uncharacterized protein</fullName>
    </submittedName>
</protein>
<feature type="region of interest" description="Disordered" evidence="1">
    <location>
        <begin position="54"/>
        <end position="74"/>
    </location>
</feature>
<dbReference type="InParanoid" id="D7TY55"/>
<dbReference type="EMBL" id="FN596261">
    <property type="protein sequence ID" value="CBI35430.3"/>
    <property type="molecule type" value="Genomic_DNA"/>
</dbReference>
<dbReference type="AlphaFoldDB" id="D7TY55"/>
<gene>
    <name evidence="2" type="ordered locus">VIT_03s0097g00400</name>
</gene>
<evidence type="ECO:0000313" key="3">
    <source>
        <dbReference type="Proteomes" id="UP000009183"/>
    </source>
</evidence>
<evidence type="ECO:0000313" key="2">
    <source>
        <dbReference type="EMBL" id="CBI35430.3"/>
    </source>
</evidence>
<reference evidence="3" key="1">
    <citation type="journal article" date="2007" name="Nature">
        <title>The grapevine genome sequence suggests ancestral hexaploidization in major angiosperm phyla.</title>
        <authorList>
            <consortium name="The French-Italian Public Consortium for Grapevine Genome Characterization."/>
            <person name="Jaillon O."/>
            <person name="Aury J.-M."/>
            <person name="Noel B."/>
            <person name="Policriti A."/>
            <person name="Clepet C."/>
            <person name="Casagrande A."/>
            <person name="Choisne N."/>
            <person name="Aubourg S."/>
            <person name="Vitulo N."/>
            <person name="Jubin C."/>
            <person name="Vezzi A."/>
            <person name="Legeai F."/>
            <person name="Hugueney P."/>
            <person name="Dasilva C."/>
            <person name="Horner D."/>
            <person name="Mica E."/>
            <person name="Jublot D."/>
            <person name="Poulain J."/>
            <person name="Bruyere C."/>
            <person name="Billault A."/>
            <person name="Segurens B."/>
            <person name="Gouyvenoux M."/>
            <person name="Ugarte E."/>
            <person name="Cattonaro F."/>
            <person name="Anthouard V."/>
            <person name="Vico V."/>
            <person name="Del Fabbro C."/>
            <person name="Alaux M."/>
            <person name="Di Gaspero G."/>
            <person name="Dumas V."/>
            <person name="Felice N."/>
            <person name="Paillard S."/>
            <person name="Juman I."/>
            <person name="Moroldo M."/>
            <person name="Scalabrin S."/>
            <person name="Canaguier A."/>
            <person name="Le Clainche I."/>
            <person name="Malacrida G."/>
            <person name="Durand E."/>
            <person name="Pesole G."/>
            <person name="Laucou V."/>
            <person name="Chatelet P."/>
            <person name="Merdinoglu D."/>
            <person name="Delledonne M."/>
            <person name="Pezzotti M."/>
            <person name="Lecharny A."/>
            <person name="Scarpelli C."/>
            <person name="Artiguenave F."/>
            <person name="Pe M.E."/>
            <person name="Valle G."/>
            <person name="Morgante M."/>
            <person name="Caboche M."/>
            <person name="Adam-Blondon A.-F."/>
            <person name="Weissenbach J."/>
            <person name="Quetier F."/>
            <person name="Wincker P."/>
        </authorList>
    </citation>
    <scope>NUCLEOTIDE SEQUENCE [LARGE SCALE GENOMIC DNA]</scope>
    <source>
        <strain evidence="3">cv. Pinot noir / PN40024</strain>
    </source>
</reference>
<evidence type="ECO:0000256" key="1">
    <source>
        <dbReference type="SAM" id="MobiDB-lite"/>
    </source>
</evidence>
<feature type="compositionally biased region" description="Basic and acidic residues" evidence="1">
    <location>
        <begin position="58"/>
        <end position="69"/>
    </location>
</feature>
<name>D7TY55_VITVI</name>
<dbReference type="PaxDb" id="29760-VIT_03s0097g00400.t01"/>